<feature type="transmembrane region" description="Helical" evidence="1">
    <location>
        <begin position="70"/>
        <end position="89"/>
    </location>
</feature>
<sequence>MSSAGHIFDMIRRLRGNRSQLTSNKEGFRENIPIKEKRRTFVRFKKIPKAEMEILKEGIRSKAMLEKRRYYIASFVVSVLLIVALLLILK</sequence>
<gene>
    <name evidence="2" type="ORF">ELS83_03455</name>
</gene>
<comment type="caution">
    <text evidence="2">The sequence shown here is derived from an EMBL/GenBank/DDBJ whole genome shotgun (WGS) entry which is preliminary data.</text>
</comment>
<evidence type="ECO:0000313" key="3">
    <source>
        <dbReference type="Proteomes" id="UP000732105"/>
    </source>
</evidence>
<organism evidence="2 3">
    <name type="scientific">Marinifilum caeruleilacunae</name>
    <dbReference type="NCBI Taxonomy" id="2499076"/>
    <lineage>
        <taxon>Bacteria</taxon>
        <taxon>Pseudomonadati</taxon>
        <taxon>Bacteroidota</taxon>
        <taxon>Bacteroidia</taxon>
        <taxon>Marinilabiliales</taxon>
        <taxon>Marinifilaceae</taxon>
    </lineage>
</organism>
<reference evidence="2 3" key="1">
    <citation type="submission" date="2018-12" db="EMBL/GenBank/DDBJ databases">
        <title>Marinifilum JC070 sp. nov., a marine bacterium isolated from Yongle Blue Hole in the South China Sea.</title>
        <authorList>
            <person name="Fu T."/>
        </authorList>
    </citation>
    <scope>NUCLEOTIDE SEQUENCE [LARGE SCALE GENOMIC DNA]</scope>
    <source>
        <strain evidence="2 3">JC070</strain>
    </source>
</reference>
<dbReference type="RefSeq" id="WP_171594139.1">
    <property type="nucleotide sequence ID" value="NZ_RZNH01000003.1"/>
</dbReference>
<dbReference type="Proteomes" id="UP000732105">
    <property type="component" value="Unassembled WGS sequence"/>
</dbReference>
<evidence type="ECO:0000313" key="2">
    <source>
        <dbReference type="EMBL" id="NOU58861.1"/>
    </source>
</evidence>
<keyword evidence="3" id="KW-1185">Reference proteome</keyword>
<dbReference type="EMBL" id="RZNH01000003">
    <property type="protein sequence ID" value="NOU58861.1"/>
    <property type="molecule type" value="Genomic_DNA"/>
</dbReference>
<protein>
    <submittedName>
        <fullName evidence="2">Uncharacterized protein</fullName>
    </submittedName>
</protein>
<keyword evidence="1" id="KW-0812">Transmembrane</keyword>
<evidence type="ECO:0000256" key="1">
    <source>
        <dbReference type="SAM" id="Phobius"/>
    </source>
</evidence>
<keyword evidence="1" id="KW-0472">Membrane</keyword>
<accession>A0ABX1WS88</accession>
<keyword evidence="1" id="KW-1133">Transmembrane helix</keyword>
<proteinExistence type="predicted"/>
<name>A0ABX1WS88_9BACT</name>